<reference evidence="1" key="1">
    <citation type="submission" date="2014-09" db="EMBL/GenBank/DDBJ databases">
        <authorList>
            <person name="Magalhaes I.L.F."/>
            <person name="Oliveira U."/>
            <person name="Santos F.R."/>
            <person name="Vidigal T.H.D.A."/>
            <person name="Brescovit A.D."/>
            <person name="Santos A.J."/>
        </authorList>
    </citation>
    <scope>NUCLEOTIDE SEQUENCE</scope>
    <source>
        <tissue evidence="1">Shoot tissue taken approximately 20 cm above the soil surface</tissue>
    </source>
</reference>
<proteinExistence type="predicted"/>
<sequence length="33" mass="3512">MVLNPQAPSGLAQHQPLLLPIAGISGVRRYSQV</sequence>
<protein>
    <submittedName>
        <fullName evidence="1">Uncharacterized protein</fullName>
    </submittedName>
</protein>
<organism evidence="1">
    <name type="scientific">Arundo donax</name>
    <name type="common">Giant reed</name>
    <name type="synonym">Donax arundinaceus</name>
    <dbReference type="NCBI Taxonomy" id="35708"/>
    <lineage>
        <taxon>Eukaryota</taxon>
        <taxon>Viridiplantae</taxon>
        <taxon>Streptophyta</taxon>
        <taxon>Embryophyta</taxon>
        <taxon>Tracheophyta</taxon>
        <taxon>Spermatophyta</taxon>
        <taxon>Magnoliopsida</taxon>
        <taxon>Liliopsida</taxon>
        <taxon>Poales</taxon>
        <taxon>Poaceae</taxon>
        <taxon>PACMAD clade</taxon>
        <taxon>Arundinoideae</taxon>
        <taxon>Arundineae</taxon>
        <taxon>Arundo</taxon>
    </lineage>
</organism>
<reference evidence="1" key="2">
    <citation type="journal article" date="2015" name="Data Brief">
        <title>Shoot transcriptome of the giant reed, Arundo donax.</title>
        <authorList>
            <person name="Barrero R.A."/>
            <person name="Guerrero F.D."/>
            <person name="Moolhuijzen P."/>
            <person name="Goolsby J.A."/>
            <person name="Tidwell J."/>
            <person name="Bellgard S.E."/>
            <person name="Bellgard M.I."/>
        </authorList>
    </citation>
    <scope>NUCLEOTIDE SEQUENCE</scope>
    <source>
        <tissue evidence="1">Shoot tissue taken approximately 20 cm above the soil surface</tissue>
    </source>
</reference>
<name>A0A0A9BB98_ARUDO</name>
<dbReference type="EMBL" id="GBRH01238442">
    <property type="protein sequence ID" value="JAD59453.1"/>
    <property type="molecule type" value="Transcribed_RNA"/>
</dbReference>
<accession>A0A0A9BB98</accession>
<evidence type="ECO:0000313" key="1">
    <source>
        <dbReference type="EMBL" id="JAD59453.1"/>
    </source>
</evidence>
<dbReference type="AlphaFoldDB" id="A0A0A9BB98"/>